<dbReference type="InterPro" id="IPR000223">
    <property type="entry name" value="Pept_S26A_signal_pept_1"/>
</dbReference>
<dbReference type="InterPro" id="IPR019756">
    <property type="entry name" value="Pept_S26A_signal_pept_1_Ser-AS"/>
</dbReference>
<keyword evidence="7" id="KW-1185">Reference proteome</keyword>
<dbReference type="PANTHER" id="PTHR43390">
    <property type="entry name" value="SIGNAL PEPTIDASE I"/>
    <property type="match status" value="1"/>
</dbReference>
<dbReference type="Gene3D" id="2.10.109.10">
    <property type="entry name" value="Umud Fragment, subunit A"/>
    <property type="match status" value="1"/>
</dbReference>
<name>A0ABT1A2Z3_9PSEU</name>
<evidence type="ECO:0000256" key="2">
    <source>
        <dbReference type="ARBA" id="ARBA00009370"/>
    </source>
</evidence>
<accession>A0ABT1A2Z3</accession>
<evidence type="ECO:0000313" key="6">
    <source>
        <dbReference type="EMBL" id="MCO1657169.1"/>
    </source>
</evidence>
<keyword evidence="3" id="KW-0645">Protease</keyword>
<proteinExistence type="inferred from homology"/>
<dbReference type="PROSITE" id="PS00501">
    <property type="entry name" value="SPASE_I_1"/>
    <property type="match status" value="1"/>
</dbReference>
<dbReference type="InterPro" id="IPR019533">
    <property type="entry name" value="Peptidase_S26"/>
</dbReference>
<dbReference type="Proteomes" id="UP001165283">
    <property type="component" value="Unassembled WGS sequence"/>
</dbReference>
<comment type="subcellular location">
    <subcellularLocation>
        <location evidence="1">Cell membrane</location>
        <topology evidence="1">Single-pass type II membrane protein</topology>
    </subcellularLocation>
</comment>
<gene>
    <name evidence="6" type="ORF">KDL28_19095</name>
</gene>
<comment type="caution">
    <text evidence="6">The sequence shown here is derived from an EMBL/GenBank/DDBJ whole genome shotgun (WGS) entry which is preliminary data.</text>
</comment>
<evidence type="ECO:0000259" key="5">
    <source>
        <dbReference type="Pfam" id="PF10502"/>
    </source>
</evidence>
<keyword evidence="4" id="KW-0378">Hydrolase</keyword>
<organism evidence="6 7">
    <name type="scientific">Pseudonocardia humida</name>
    <dbReference type="NCBI Taxonomy" id="2800819"/>
    <lineage>
        <taxon>Bacteria</taxon>
        <taxon>Bacillati</taxon>
        <taxon>Actinomycetota</taxon>
        <taxon>Actinomycetes</taxon>
        <taxon>Pseudonocardiales</taxon>
        <taxon>Pseudonocardiaceae</taxon>
        <taxon>Pseudonocardia</taxon>
    </lineage>
</organism>
<dbReference type="EMBL" id="JAGSOV010000040">
    <property type="protein sequence ID" value="MCO1657169.1"/>
    <property type="molecule type" value="Genomic_DNA"/>
</dbReference>
<dbReference type="SUPFAM" id="SSF51306">
    <property type="entry name" value="LexA/Signal peptidase"/>
    <property type="match status" value="1"/>
</dbReference>
<sequence length="190" mass="19597">MTGRAALAGLGSVAAALGLARWALTVVTVTSGSMAPTLRVGDRALVRRCGGGAVRRGDVVLALLPPAGHAVVLPEPAESAPPGGRLPESGPGVEVPDRFVKRVVALPDDVLLREDVLAMLAPGRRPPDGLPHGWKIPPHSCFVVGDGVESEDSLAWGPLPLPLVVGQVVARAPSAAEPRWRRVPASPWSA</sequence>
<feature type="domain" description="Peptidase S26" evidence="5">
    <location>
        <begin position="12"/>
        <end position="110"/>
    </location>
</feature>
<evidence type="ECO:0000256" key="1">
    <source>
        <dbReference type="ARBA" id="ARBA00004401"/>
    </source>
</evidence>
<dbReference type="PANTHER" id="PTHR43390:SF1">
    <property type="entry name" value="CHLOROPLAST PROCESSING PEPTIDASE"/>
    <property type="match status" value="1"/>
</dbReference>
<evidence type="ECO:0000256" key="4">
    <source>
        <dbReference type="ARBA" id="ARBA00022801"/>
    </source>
</evidence>
<reference evidence="6" key="1">
    <citation type="submission" date="2021-04" db="EMBL/GenBank/DDBJ databases">
        <title>Pseudonocardia sp. nov., isolated from sandy soil of mangrove forest.</title>
        <authorList>
            <person name="Zan Z."/>
            <person name="Huang R."/>
            <person name="Liu W."/>
        </authorList>
    </citation>
    <scope>NUCLEOTIDE SEQUENCE</scope>
    <source>
        <strain evidence="6">S2-4</strain>
    </source>
</reference>
<evidence type="ECO:0000256" key="3">
    <source>
        <dbReference type="ARBA" id="ARBA00022670"/>
    </source>
</evidence>
<dbReference type="CDD" id="cd06530">
    <property type="entry name" value="S26_SPase_I"/>
    <property type="match status" value="1"/>
</dbReference>
<dbReference type="RefSeq" id="WP_252440608.1">
    <property type="nucleotide sequence ID" value="NZ_JAGSOV010000040.1"/>
</dbReference>
<dbReference type="Pfam" id="PF10502">
    <property type="entry name" value="Peptidase_S26"/>
    <property type="match status" value="1"/>
</dbReference>
<comment type="similarity">
    <text evidence="2">Belongs to the peptidase S26 family.</text>
</comment>
<evidence type="ECO:0000313" key="7">
    <source>
        <dbReference type="Proteomes" id="UP001165283"/>
    </source>
</evidence>
<dbReference type="InterPro" id="IPR036286">
    <property type="entry name" value="LexA/Signal_pep-like_sf"/>
</dbReference>
<dbReference type="PRINTS" id="PR00727">
    <property type="entry name" value="LEADERPTASE"/>
</dbReference>
<protein>
    <recommendedName>
        <fullName evidence="5">Peptidase S26 domain-containing protein</fullName>
    </recommendedName>
</protein>